<comment type="caution">
    <text evidence="2">The sequence shown here is derived from an EMBL/GenBank/DDBJ whole genome shotgun (WGS) entry which is preliminary data.</text>
</comment>
<dbReference type="EMBL" id="CAMXCT010000888">
    <property type="protein sequence ID" value="CAI3984402.1"/>
    <property type="molecule type" value="Genomic_DNA"/>
</dbReference>
<feature type="compositionally biased region" description="Pro residues" evidence="1">
    <location>
        <begin position="225"/>
        <end position="238"/>
    </location>
</feature>
<name>A0A9P1C471_9DINO</name>
<sequence>IHEISPLHAALIFYEKRFAAHRRAAGEDSRSPRSTHLHDSADDDQSAWKRVVIVEDEVDCGETVEEHKEAIFDAEPVSHTGSTKDRFMLLVKRTVEKANKENREGAAKAMPLHKHRANIPSQGGGFKDSAEGSFFAATSKGKSFVKNQGVDPYRVRVGCKRCQDSPDQKDAAAKGKPVFEFQGGSHTGAEDCPQEEDACRVPMPPAYPPPQSTVRAPLQKGGALLPPPPPPPAAAAVPLPPPRPVARAICSATGILKSYSILAACACGWFAACTFVTAAGLTRVRPDQAGRGFYFDDHFRNHDGRWFAQGASRVCLPFLGGFYLALDAFVDAEAKENPRISRPSLDFSLRAYSQAWLSCAKLCFRSLVLWPAVFNVLKARWKQLESFDSRKQLKTEDIDSQETDPGPTLVRLQNVKVSEKLWRGSAGSALIIVPVRVLRRAALISALSRVPRSFVLAIVQQRKVWHTLHLLHRSRISLLANEMVAEHIGSLLRFIEKRHGVGRSPCTTSLVEAVKLRFVRLTGGMQCCAFLKAALHQHFAEKRLHFFVTSRARKWKQSSGMRMAWGHWLYHRRFVVCERCLVDVVDFFKT</sequence>
<feature type="compositionally biased region" description="Pro residues" evidence="1">
    <location>
        <begin position="202"/>
        <end position="211"/>
    </location>
</feature>
<dbReference type="EMBL" id="CAMXCT030000888">
    <property type="protein sequence ID" value="CAL4771714.1"/>
    <property type="molecule type" value="Genomic_DNA"/>
</dbReference>
<feature type="non-terminal residue" evidence="2">
    <location>
        <position position="1"/>
    </location>
</feature>
<feature type="region of interest" description="Disordered" evidence="1">
    <location>
        <begin position="182"/>
        <end position="238"/>
    </location>
</feature>
<reference evidence="3 4" key="2">
    <citation type="submission" date="2024-05" db="EMBL/GenBank/DDBJ databases">
        <authorList>
            <person name="Chen Y."/>
            <person name="Shah S."/>
            <person name="Dougan E. K."/>
            <person name="Thang M."/>
            <person name="Chan C."/>
        </authorList>
    </citation>
    <scope>NUCLEOTIDE SEQUENCE [LARGE SCALE GENOMIC DNA]</scope>
</reference>
<accession>A0A9P1C471</accession>
<keyword evidence="4" id="KW-1185">Reference proteome</keyword>
<reference evidence="2" key="1">
    <citation type="submission" date="2022-10" db="EMBL/GenBank/DDBJ databases">
        <authorList>
            <person name="Chen Y."/>
            <person name="Dougan E. K."/>
            <person name="Chan C."/>
            <person name="Rhodes N."/>
            <person name="Thang M."/>
        </authorList>
    </citation>
    <scope>NUCLEOTIDE SEQUENCE</scope>
</reference>
<dbReference type="EMBL" id="CAMXCT020000888">
    <property type="protein sequence ID" value="CAL1137777.1"/>
    <property type="molecule type" value="Genomic_DNA"/>
</dbReference>
<gene>
    <name evidence="2" type="ORF">C1SCF055_LOCUS11944</name>
</gene>
<evidence type="ECO:0000313" key="3">
    <source>
        <dbReference type="EMBL" id="CAL4771714.1"/>
    </source>
</evidence>
<dbReference type="Proteomes" id="UP001152797">
    <property type="component" value="Unassembled WGS sequence"/>
</dbReference>
<proteinExistence type="predicted"/>
<protein>
    <submittedName>
        <fullName evidence="2">Uncharacterized protein</fullName>
    </submittedName>
</protein>
<evidence type="ECO:0000313" key="2">
    <source>
        <dbReference type="EMBL" id="CAI3984402.1"/>
    </source>
</evidence>
<dbReference type="OrthoDB" id="10688270at2759"/>
<dbReference type="AlphaFoldDB" id="A0A9P1C471"/>
<evidence type="ECO:0000256" key="1">
    <source>
        <dbReference type="SAM" id="MobiDB-lite"/>
    </source>
</evidence>
<organism evidence="2">
    <name type="scientific">Cladocopium goreaui</name>
    <dbReference type="NCBI Taxonomy" id="2562237"/>
    <lineage>
        <taxon>Eukaryota</taxon>
        <taxon>Sar</taxon>
        <taxon>Alveolata</taxon>
        <taxon>Dinophyceae</taxon>
        <taxon>Suessiales</taxon>
        <taxon>Symbiodiniaceae</taxon>
        <taxon>Cladocopium</taxon>
    </lineage>
</organism>
<evidence type="ECO:0000313" key="4">
    <source>
        <dbReference type="Proteomes" id="UP001152797"/>
    </source>
</evidence>